<dbReference type="Pfam" id="PF13704">
    <property type="entry name" value="Glyco_tranf_2_4"/>
    <property type="match status" value="1"/>
</dbReference>
<dbReference type="PANTHER" id="PTHR21461:SF69">
    <property type="entry name" value="GLYCOSYLTRANSFERASE FAMILY 92 PROTEIN"/>
    <property type="match status" value="1"/>
</dbReference>
<dbReference type="EMBL" id="AGQV01000010">
    <property type="protein sequence ID" value="EHH67502.1"/>
    <property type="molecule type" value="Genomic_DNA"/>
</dbReference>
<evidence type="ECO:0000313" key="5">
    <source>
        <dbReference type="Proteomes" id="UP000004949"/>
    </source>
</evidence>
<comment type="subcellular location">
    <subcellularLocation>
        <location evidence="1">Membrane</location>
        <topology evidence="1">Single-pass membrane protein</topology>
    </subcellularLocation>
</comment>
<organism evidence="4 5">
    <name type="scientific">Gluconobacter morbifer G707</name>
    <dbReference type="NCBI Taxonomy" id="1088869"/>
    <lineage>
        <taxon>Bacteria</taxon>
        <taxon>Pseudomonadati</taxon>
        <taxon>Pseudomonadota</taxon>
        <taxon>Alphaproteobacteria</taxon>
        <taxon>Acetobacterales</taxon>
        <taxon>Acetobacteraceae</taxon>
        <taxon>Gluconobacter</taxon>
    </lineage>
</organism>
<keyword evidence="2" id="KW-0812">Transmembrane</keyword>
<dbReference type="GO" id="GO:0016757">
    <property type="term" value="F:glycosyltransferase activity"/>
    <property type="evidence" value="ECO:0007669"/>
    <property type="project" value="TreeGrafter"/>
</dbReference>
<keyword evidence="5" id="KW-1185">Reference proteome</keyword>
<gene>
    <name evidence="4" type="ORF">GMO_24970</name>
</gene>
<evidence type="ECO:0000256" key="3">
    <source>
        <dbReference type="ARBA" id="ARBA00022989"/>
    </source>
</evidence>
<dbReference type="SUPFAM" id="SSF53448">
    <property type="entry name" value="Nucleotide-diphospho-sugar transferases"/>
    <property type="match status" value="1"/>
</dbReference>
<keyword evidence="3" id="KW-0472">Membrane</keyword>
<evidence type="ECO:0000256" key="2">
    <source>
        <dbReference type="ARBA" id="ARBA00022692"/>
    </source>
</evidence>
<evidence type="ECO:0000313" key="4">
    <source>
        <dbReference type="EMBL" id="EHH67502.1"/>
    </source>
</evidence>
<dbReference type="eggNOG" id="COG0463">
    <property type="taxonomic scope" value="Bacteria"/>
</dbReference>
<keyword evidence="3" id="KW-1133">Transmembrane helix</keyword>
<sequence>MRCAVCCVAKNESKEILYWISWYIALGFDTVILFDDNSIYDSVAKIIRAKGNFDIRLIRVSQSATYHAVRQVQIYNHVSTTYRDEFDWIAFFDADEYLDLYGEDIKDFLSRMNDYDSVAFNWANYGWNGHVMRPSGPPVLAYTKHGAPDLFWNRHTKVITRPTAIPQNSIAYVHASPVPAERTASADGQPIRWLDGHRAGLTQNEPDWKGGRLIHLQARSMENYVQREYLREDLRRHPDDPSNSVFYDPRYNEQTTPINVAYVEKMFHLLHFMSCNFMRSMMITLEENYLGLVSLCKSDITKEIPIYQESKNFSQGEKNERWTSDHSEPSSLMEEVFSEGTGSLFELETFERTTIGIKNGNVSLDPLSETPKLLALALKGKPILHLMMADFGRFSIRNDPRVLRILTYEVHTNSDGSISLTHPRTGRYVSARMNSREVEVGLQRAYDWEKFYLRPIEMKSSVNMLARFLESVTSLRNFVAKGLATAPMEDAIAAAFCTLPSYERKAIARLAGEVPEFIY</sequence>
<dbReference type="CDD" id="cd00761">
    <property type="entry name" value="Glyco_tranf_GTA_type"/>
    <property type="match status" value="1"/>
</dbReference>
<dbReference type="RefSeq" id="WP_008852639.1">
    <property type="nucleotide sequence ID" value="NZ_AGQV01000010.1"/>
</dbReference>
<accession>G6XL74</accession>
<proteinExistence type="predicted"/>
<protein>
    <submittedName>
        <fullName evidence="4">Uncharacterized protein</fullName>
    </submittedName>
</protein>
<dbReference type="AlphaFoldDB" id="G6XL74"/>
<reference evidence="4 5" key="1">
    <citation type="submission" date="2011-10" db="EMBL/GenBank/DDBJ databases">
        <title>Genome sequence of Gluconobacter morbifer G707, isolated from Drosophila gut.</title>
        <authorList>
            <person name="Lee W.-J."/>
            <person name="Kim E.-K."/>
        </authorList>
    </citation>
    <scope>NUCLEOTIDE SEQUENCE [LARGE SCALE GENOMIC DNA]</scope>
    <source>
        <strain evidence="4 5">G707</strain>
    </source>
</reference>
<dbReference type="PANTHER" id="PTHR21461">
    <property type="entry name" value="GLYCOSYLTRANSFERASE FAMILY 92 PROTEIN"/>
    <property type="match status" value="1"/>
</dbReference>
<dbReference type="InterPro" id="IPR029044">
    <property type="entry name" value="Nucleotide-diphossugar_trans"/>
</dbReference>
<dbReference type="GO" id="GO:0005737">
    <property type="term" value="C:cytoplasm"/>
    <property type="evidence" value="ECO:0007669"/>
    <property type="project" value="TreeGrafter"/>
</dbReference>
<comment type="caution">
    <text evidence="4">The sequence shown here is derived from an EMBL/GenBank/DDBJ whole genome shotgun (WGS) entry which is preliminary data.</text>
</comment>
<dbReference type="Proteomes" id="UP000004949">
    <property type="component" value="Unassembled WGS sequence"/>
</dbReference>
<dbReference type="STRING" id="1088869.GMO_24970"/>
<name>G6XL74_9PROT</name>
<dbReference type="GO" id="GO:0016020">
    <property type="term" value="C:membrane"/>
    <property type="evidence" value="ECO:0007669"/>
    <property type="project" value="UniProtKB-SubCell"/>
</dbReference>
<dbReference type="OrthoDB" id="1997677at2"/>
<dbReference type="PATRIC" id="fig|1088869.3.peg.2489"/>
<evidence type="ECO:0000256" key="1">
    <source>
        <dbReference type="ARBA" id="ARBA00004167"/>
    </source>
</evidence>